<evidence type="ECO:0000313" key="4">
    <source>
        <dbReference type="EnsemblFungi" id="MVLG_03717T0"/>
    </source>
</evidence>
<keyword evidence="2" id="KW-0812">Transmembrane</keyword>
<evidence type="ECO:0000313" key="3">
    <source>
        <dbReference type="EMBL" id="KDE05904.1"/>
    </source>
</evidence>
<gene>
    <name evidence="3" type="ORF">MVLG_03717</name>
</gene>
<name>U5H922_USTV1</name>
<evidence type="ECO:0000313" key="5">
    <source>
        <dbReference type="Proteomes" id="UP000017200"/>
    </source>
</evidence>
<feature type="region of interest" description="Disordered" evidence="1">
    <location>
        <begin position="85"/>
        <end position="109"/>
    </location>
</feature>
<feature type="transmembrane region" description="Helical" evidence="2">
    <location>
        <begin position="50"/>
        <end position="73"/>
    </location>
</feature>
<evidence type="ECO:0000256" key="1">
    <source>
        <dbReference type="SAM" id="MobiDB-lite"/>
    </source>
</evidence>
<feature type="compositionally biased region" description="Low complexity" evidence="1">
    <location>
        <begin position="204"/>
        <end position="216"/>
    </location>
</feature>
<dbReference type="EMBL" id="AEIJ01000364">
    <property type="status" value="NOT_ANNOTATED_CDS"/>
    <property type="molecule type" value="Genomic_DNA"/>
</dbReference>
<dbReference type="HOGENOM" id="CLU_1180967_0_0_1"/>
<reference evidence="3" key="2">
    <citation type="submission" date="2010-11" db="EMBL/GenBank/DDBJ databases">
        <authorList>
            <consortium name="The Broad Institute Genome Sequencing Platform"/>
            <person name="Earl A."/>
            <person name="Ward D."/>
            <person name="Feldgarden M."/>
            <person name="Gevers D."/>
            <person name="Butler R."/>
            <person name="Young S.K."/>
            <person name="Zeng Q."/>
            <person name="Gargeya S."/>
            <person name="Fitzgerald M."/>
            <person name="Haas B."/>
            <person name="Abouelleil A."/>
            <person name="Alvarado L."/>
            <person name="Arachchi H.M."/>
            <person name="Berlin A."/>
            <person name="Brown A."/>
            <person name="Chapman S.B."/>
            <person name="Chen Z."/>
            <person name="Dunbar C."/>
            <person name="Freedman E."/>
            <person name="Gearin G."/>
            <person name="Gellesch M."/>
            <person name="Goldberg J."/>
            <person name="Griggs A."/>
            <person name="Gujja S."/>
            <person name="Heilman E."/>
            <person name="Heiman D."/>
            <person name="Howarth C."/>
            <person name="Larson L."/>
            <person name="Lui A."/>
            <person name="MacDonald P.J.P."/>
            <person name="Mehta T."/>
            <person name="Montmayeur A."/>
            <person name="Murphy C."/>
            <person name="Neiman D."/>
            <person name="Pearson M."/>
            <person name="Priest M."/>
            <person name="Roberts A."/>
            <person name="Saif S."/>
            <person name="Shea T."/>
            <person name="Shenoy N."/>
            <person name="Sisk P."/>
            <person name="Stolte C."/>
            <person name="Sykes S."/>
            <person name="White J."/>
            <person name="Yandava C."/>
            <person name="Wortman J."/>
            <person name="Nusbaum C."/>
            <person name="Birren B."/>
        </authorList>
    </citation>
    <scope>NUCLEOTIDE SEQUENCE</scope>
    <source>
        <strain evidence="3">P1A1 Lamole</strain>
    </source>
</reference>
<organism evidence="3">
    <name type="scientific">Microbotryum lychnidis-dioicae (strain p1A1 Lamole / MvSl-1064)</name>
    <name type="common">Anther smut fungus</name>
    <dbReference type="NCBI Taxonomy" id="683840"/>
    <lineage>
        <taxon>Eukaryota</taxon>
        <taxon>Fungi</taxon>
        <taxon>Dikarya</taxon>
        <taxon>Basidiomycota</taxon>
        <taxon>Pucciniomycotina</taxon>
        <taxon>Microbotryomycetes</taxon>
        <taxon>Microbotryales</taxon>
        <taxon>Microbotryaceae</taxon>
        <taxon>Microbotryum</taxon>
    </lineage>
</organism>
<keyword evidence="5" id="KW-1185">Reference proteome</keyword>
<sequence>MSSGVLTSISRTTSPFSSGFLPSSTTSVNDSNNNNNNNNNGGSTGLGPTIWYYVVALAIVTLLLSTIGSRVFLMRRRRRLYGPDARYSLPRPTGTGGGATTIGSGGRSGAIPTYRPDNGELESGLPTYCETTTPATYSYTSGLPVGSVAANSTNPFDASRAVPADHPMYAGPTIPVGAFTRNEGGVERSGMGMGLPAYTAPTTTTEGHTNGLTTTGQGNVTLNQVATPEPPKYES</sequence>
<dbReference type="EMBL" id="GL541679">
    <property type="protein sequence ID" value="KDE05904.1"/>
    <property type="molecule type" value="Genomic_DNA"/>
</dbReference>
<evidence type="ECO:0000256" key="2">
    <source>
        <dbReference type="SAM" id="Phobius"/>
    </source>
</evidence>
<feature type="compositionally biased region" description="Low complexity" evidence="1">
    <location>
        <begin position="23"/>
        <end position="41"/>
    </location>
</feature>
<accession>U5H922</accession>
<feature type="compositionally biased region" description="Polar residues" evidence="1">
    <location>
        <begin position="217"/>
        <end position="226"/>
    </location>
</feature>
<reference evidence="5" key="1">
    <citation type="submission" date="2010-11" db="EMBL/GenBank/DDBJ databases">
        <title>The genome sequence of Microbotryum violaceum strain p1A1 Lamole.</title>
        <authorList>
            <person name="Cuomo C."/>
            <person name="Perlin M."/>
            <person name="Young S.K."/>
            <person name="Zeng Q."/>
            <person name="Gargeya S."/>
            <person name="Alvarado L."/>
            <person name="Berlin A."/>
            <person name="Chapman S.B."/>
            <person name="Chen Z."/>
            <person name="Freedman E."/>
            <person name="Gellesch M."/>
            <person name="Goldberg J."/>
            <person name="Griggs A."/>
            <person name="Gujja S."/>
            <person name="Heilman E."/>
            <person name="Heiman D."/>
            <person name="Howarth C."/>
            <person name="Mehta T."/>
            <person name="Neiman D."/>
            <person name="Pearson M."/>
            <person name="Roberts A."/>
            <person name="Saif S."/>
            <person name="Shea T."/>
            <person name="Shenoy N."/>
            <person name="Sisk P."/>
            <person name="Stolte C."/>
            <person name="Sykes S."/>
            <person name="White J."/>
            <person name="Yandava C."/>
            <person name="Haas B."/>
            <person name="Nusbaum C."/>
            <person name="Birren B."/>
        </authorList>
    </citation>
    <scope>NUCLEOTIDE SEQUENCE [LARGE SCALE GENOMIC DNA]</scope>
    <source>
        <strain evidence="5">p1A1 Lamole</strain>
    </source>
</reference>
<reference evidence="4" key="4">
    <citation type="submission" date="2015-06" db="UniProtKB">
        <authorList>
            <consortium name="EnsemblFungi"/>
        </authorList>
    </citation>
    <scope>IDENTIFICATION</scope>
</reference>
<dbReference type="InParanoid" id="U5H922"/>
<feature type="compositionally biased region" description="Gly residues" evidence="1">
    <location>
        <begin position="94"/>
        <end position="108"/>
    </location>
</feature>
<proteinExistence type="predicted"/>
<dbReference type="AlphaFoldDB" id="U5H922"/>
<dbReference type="Proteomes" id="UP000017200">
    <property type="component" value="Unassembled WGS sequence"/>
</dbReference>
<dbReference type="EnsemblFungi" id="MVLG_03717T0">
    <property type="protein sequence ID" value="MVLG_03717T0"/>
    <property type="gene ID" value="MVLG_03717"/>
</dbReference>
<feature type="region of interest" description="Disordered" evidence="1">
    <location>
        <begin position="18"/>
        <end position="41"/>
    </location>
</feature>
<keyword evidence="2" id="KW-0472">Membrane</keyword>
<feature type="region of interest" description="Disordered" evidence="1">
    <location>
        <begin position="204"/>
        <end position="235"/>
    </location>
</feature>
<reference evidence="3 5" key="3">
    <citation type="journal article" date="2015" name="BMC Genomics">
        <title>Sex and parasites: genomic and transcriptomic analysis of Microbotryum lychnidis-dioicae, the biotrophic and plant-castrating anther smut fungus.</title>
        <authorList>
            <person name="Perlin M.H."/>
            <person name="Amselem J."/>
            <person name="Fontanillas E."/>
            <person name="Toh S.S."/>
            <person name="Chen Z."/>
            <person name="Goldberg J."/>
            <person name="Duplessis S."/>
            <person name="Henrissat B."/>
            <person name="Young S."/>
            <person name="Zeng Q."/>
            <person name="Aguileta G."/>
            <person name="Petit E."/>
            <person name="Badouin H."/>
            <person name="Andrews J."/>
            <person name="Razeeq D."/>
            <person name="Gabaldon T."/>
            <person name="Quesneville H."/>
            <person name="Giraud T."/>
            <person name="Hood M.E."/>
            <person name="Schultz D.J."/>
            <person name="Cuomo C.A."/>
        </authorList>
    </citation>
    <scope>NUCLEOTIDE SEQUENCE [LARGE SCALE GENOMIC DNA]</scope>
    <source>
        <strain evidence="5">p1A1 Lamole</strain>
        <strain evidence="3">P1A1 Lamole</strain>
    </source>
</reference>
<keyword evidence="2" id="KW-1133">Transmembrane helix</keyword>
<dbReference type="OrthoDB" id="10391091at2759"/>
<protein>
    <submittedName>
        <fullName evidence="3 4">Uncharacterized protein</fullName>
    </submittedName>
</protein>